<sequence>SHNQVDGTFDCSSGHFNRHGFLCRHVFCVFAILGMDNIPENYINCRWRKNPLPDHLREKRHKFLLSKVTDLKKELEIDTPSQNEPKNKDALYEDLLGVKAHVMVGIKNPNKCPNKGHRRFKSVAGKGKAIKKATTNQKVPFKQGECSKCGQMSHNKHTCDENRMSDEEYQSLLKKKKDSIDFLVNESDDEDDKLDEEEVEVADETDKYDEDEDED</sequence>
<gene>
    <name evidence="2" type="ORF">Tci_865072</name>
</gene>
<feature type="non-terminal residue" evidence="2">
    <location>
        <position position="1"/>
    </location>
</feature>
<dbReference type="EMBL" id="BKCJ011141212">
    <property type="protein sequence ID" value="GFC93102.1"/>
    <property type="molecule type" value="Genomic_DNA"/>
</dbReference>
<evidence type="ECO:0000256" key="1">
    <source>
        <dbReference type="SAM" id="MobiDB-lite"/>
    </source>
</evidence>
<feature type="compositionally biased region" description="Acidic residues" evidence="1">
    <location>
        <begin position="186"/>
        <end position="215"/>
    </location>
</feature>
<dbReference type="AlphaFoldDB" id="A0A699S6L0"/>
<feature type="region of interest" description="Disordered" evidence="1">
    <location>
        <begin position="183"/>
        <end position="215"/>
    </location>
</feature>
<comment type="caution">
    <text evidence="2">The sequence shown here is derived from an EMBL/GenBank/DDBJ whole genome shotgun (WGS) entry which is preliminary data.</text>
</comment>
<reference evidence="2" key="1">
    <citation type="journal article" date="2019" name="Sci. Rep.">
        <title>Draft genome of Tanacetum cinerariifolium, the natural source of mosquito coil.</title>
        <authorList>
            <person name="Yamashiro T."/>
            <person name="Shiraishi A."/>
            <person name="Satake H."/>
            <person name="Nakayama K."/>
        </authorList>
    </citation>
    <scope>NUCLEOTIDE SEQUENCE</scope>
</reference>
<organism evidence="2">
    <name type="scientific">Tanacetum cinerariifolium</name>
    <name type="common">Dalmatian daisy</name>
    <name type="synonym">Chrysanthemum cinerariifolium</name>
    <dbReference type="NCBI Taxonomy" id="118510"/>
    <lineage>
        <taxon>Eukaryota</taxon>
        <taxon>Viridiplantae</taxon>
        <taxon>Streptophyta</taxon>
        <taxon>Embryophyta</taxon>
        <taxon>Tracheophyta</taxon>
        <taxon>Spermatophyta</taxon>
        <taxon>Magnoliopsida</taxon>
        <taxon>eudicotyledons</taxon>
        <taxon>Gunneridae</taxon>
        <taxon>Pentapetalae</taxon>
        <taxon>asterids</taxon>
        <taxon>campanulids</taxon>
        <taxon>Asterales</taxon>
        <taxon>Asteraceae</taxon>
        <taxon>Asteroideae</taxon>
        <taxon>Anthemideae</taxon>
        <taxon>Anthemidinae</taxon>
        <taxon>Tanacetum</taxon>
    </lineage>
</organism>
<proteinExistence type="predicted"/>
<dbReference type="PANTHER" id="PTHR47718">
    <property type="entry name" value="OS01G0519700 PROTEIN"/>
    <property type="match status" value="1"/>
</dbReference>
<evidence type="ECO:0000313" key="2">
    <source>
        <dbReference type="EMBL" id="GFC93102.1"/>
    </source>
</evidence>
<dbReference type="PANTHER" id="PTHR47718:SF12">
    <property type="entry name" value="PROTEIN FAR1-RELATED SEQUENCE"/>
    <property type="match status" value="1"/>
</dbReference>
<protein>
    <submittedName>
        <fullName evidence="2">FAR1 DNA binding domain, zinc finger, SWIM-type, MULE transposase domain, FHY3/FAR1 family</fullName>
    </submittedName>
</protein>
<name>A0A699S6L0_TANCI</name>
<accession>A0A699S6L0</accession>